<dbReference type="Pfam" id="PF22725">
    <property type="entry name" value="GFO_IDH_MocA_C3"/>
    <property type="match status" value="1"/>
</dbReference>
<comment type="similarity">
    <text evidence="1">Belongs to the Gfo/Idh/MocA family.</text>
</comment>
<evidence type="ECO:0000256" key="1">
    <source>
        <dbReference type="ARBA" id="ARBA00010928"/>
    </source>
</evidence>
<dbReference type="Gene3D" id="3.30.360.10">
    <property type="entry name" value="Dihydrodipicolinate Reductase, domain 2"/>
    <property type="match status" value="1"/>
</dbReference>
<evidence type="ECO:0000256" key="3">
    <source>
        <dbReference type="ARBA" id="ARBA00038984"/>
    </source>
</evidence>
<sequence length="375" mass="42056">MLGFMTRMYSILYPPKVEKTTNPIRFGILGAARIAPIALILAVASHPECIILGVAARDEKRAKAFAKKHQISKIYYGPFGYQNLIDDPEIDVIYNPLPNGLHFEWTAKALEAGKNVLLEKPSTNTAEEIQKLFEIATKKNLVLLEAFHYRFHPSFLRLKEIVQSGEFGKIVSVKSELKVPRGLVPNDDIRLDYSLGGGALMDMGVYPISVVRALVGTEPVSVVSANYTAHSKDPSVDRCVDAVLAFPNGATAEIGCDLQVHPRLGFIPKWPSTYIKVQLEGGEVSLSNFPAPYIFHSIRIKPRSGKTRSETVYRYKNGEGEDWWTTYRYQLEAFMDKLKGRDPKTWMTAEDSINQMKVVETVYIKITIVKGLNVF</sequence>
<dbReference type="InterPro" id="IPR050984">
    <property type="entry name" value="Gfo/Idh/MocA_domain"/>
</dbReference>
<dbReference type="Pfam" id="PF01408">
    <property type="entry name" value="GFO_IDH_MocA"/>
    <property type="match status" value="1"/>
</dbReference>
<dbReference type="Proteomes" id="UP001050691">
    <property type="component" value="Unassembled WGS sequence"/>
</dbReference>
<evidence type="ECO:0000256" key="5">
    <source>
        <dbReference type="ARBA" id="ARBA00049233"/>
    </source>
</evidence>
<dbReference type="AlphaFoldDB" id="A0AAV5AK34"/>
<evidence type="ECO:0000256" key="2">
    <source>
        <dbReference type="ARBA" id="ARBA00023002"/>
    </source>
</evidence>
<dbReference type="SUPFAM" id="SSF55347">
    <property type="entry name" value="Glyceraldehyde-3-phosphate dehydrogenase-like, C-terminal domain"/>
    <property type="match status" value="1"/>
</dbReference>
<dbReference type="PANTHER" id="PTHR22604">
    <property type="entry name" value="OXIDOREDUCTASES"/>
    <property type="match status" value="1"/>
</dbReference>
<feature type="domain" description="Gfo/Idh/MocA-like oxidoreductase N-terminal" evidence="6">
    <location>
        <begin position="24"/>
        <end position="144"/>
    </location>
</feature>
<dbReference type="EC" id="1.1.1.179" evidence="3"/>
<evidence type="ECO:0000256" key="4">
    <source>
        <dbReference type="ARBA" id="ARBA00042988"/>
    </source>
</evidence>
<feature type="domain" description="GFO/IDH/MocA-like oxidoreductase" evidence="7">
    <location>
        <begin position="155"/>
        <end position="262"/>
    </location>
</feature>
<evidence type="ECO:0000313" key="8">
    <source>
        <dbReference type="EMBL" id="GJJ13048.1"/>
    </source>
</evidence>
<reference evidence="8" key="1">
    <citation type="submission" date="2021-10" db="EMBL/GenBank/DDBJ databases">
        <title>De novo Genome Assembly of Clathrus columnatus (Basidiomycota, Fungi) Using Illumina and Nanopore Sequence Data.</title>
        <authorList>
            <person name="Ogiso-Tanaka E."/>
            <person name="Itagaki H."/>
            <person name="Hosoya T."/>
            <person name="Hosaka K."/>
        </authorList>
    </citation>
    <scope>NUCLEOTIDE SEQUENCE</scope>
    <source>
        <strain evidence="8">MO-923</strain>
    </source>
</reference>
<dbReference type="GO" id="GO:0047837">
    <property type="term" value="F:D-xylose 1-dehydrogenase (NADP+) activity"/>
    <property type="evidence" value="ECO:0007669"/>
    <property type="project" value="UniProtKB-EC"/>
</dbReference>
<comment type="catalytic activity">
    <reaction evidence="5">
        <text>D-xylose + NADP(+) = D-xylono-1,5-lactone + NADPH + H(+)</text>
        <dbReference type="Rhea" id="RHEA:22000"/>
        <dbReference type="ChEBI" id="CHEBI:15378"/>
        <dbReference type="ChEBI" id="CHEBI:15867"/>
        <dbReference type="ChEBI" id="CHEBI:53455"/>
        <dbReference type="ChEBI" id="CHEBI:57783"/>
        <dbReference type="ChEBI" id="CHEBI:58349"/>
        <dbReference type="EC" id="1.1.1.179"/>
    </reaction>
</comment>
<keyword evidence="2" id="KW-0560">Oxidoreductase</keyword>
<proteinExistence type="inferred from homology"/>
<dbReference type="InterPro" id="IPR055170">
    <property type="entry name" value="GFO_IDH_MocA-like_dom"/>
</dbReference>
<evidence type="ECO:0000259" key="7">
    <source>
        <dbReference type="Pfam" id="PF22725"/>
    </source>
</evidence>
<evidence type="ECO:0000259" key="6">
    <source>
        <dbReference type="Pfam" id="PF01408"/>
    </source>
</evidence>
<dbReference type="PANTHER" id="PTHR22604:SF105">
    <property type="entry name" value="TRANS-1,2-DIHYDROBENZENE-1,2-DIOL DEHYDROGENASE"/>
    <property type="match status" value="1"/>
</dbReference>
<dbReference type="EMBL" id="BPWL01000008">
    <property type="protein sequence ID" value="GJJ13048.1"/>
    <property type="molecule type" value="Genomic_DNA"/>
</dbReference>
<dbReference type="SUPFAM" id="SSF51735">
    <property type="entry name" value="NAD(P)-binding Rossmann-fold domains"/>
    <property type="match status" value="1"/>
</dbReference>
<gene>
    <name evidence="8" type="ORF">Clacol_007297</name>
</gene>
<dbReference type="InterPro" id="IPR036291">
    <property type="entry name" value="NAD(P)-bd_dom_sf"/>
</dbReference>
<comment type="caution">
    <text evidence="8">The sequence shown here is derived from an EMBL/GenBank/DDBJ whole genome shotgun (WGS) entry which is preliminary data.</text>
</comment>
<dbReference type="Gene3D" id="3.40.50.720">
    <property type="entry name" value="NAD(P)-binding Rossmann-like Domain"/>
    <property type="match status" value="1"/>
</dbReference>
<keyword evidence="9" id="KW-1185">Reference proteome</keyword>
<name>A0AAV5AK34_9AGAM</name>
<evidence type="ECO:0000313" key="9">
    <source>
        <dbReference type="Proteomes" id="UP001050691"/>
    </source>
</evidence>
<protein>
    <recommendedName>
        <fullName evidence="3">D-xylose 1-dehydrogenase (NADP(+), D-xylono-1,5-lactone-forming)</fullName>
        <ecNumber evidence="3">1.1.1.179</ecNumber>
    </recommendedName>
    <alternativeName>
        <fullName evidence="4">D-xylose-NADP dehydrogenase</fullName>
    </alternativeName>
</protein>
<dbReference type="InterPro" id="IPR000683">
    <property type="entry name" value="Gfo/Idh/MocA-like_OxRdtase_N"/>
</dbReference>
<accession>A0AAV5AK34</accession>
<dbReference type="GO" id="GO:0000166">
    <property type="term" value="F:nucleotide binding"/>
    <property type="evidence" value="ECO:0007669"/>
    <property type="project" value="InterPro"/>
</dbReference>
<organism evidence="8 9">
    <name type="scientific">Clathrus columnatus</name>
    <dbReference type="NCBI Taxonomy" id="1419009"/>
    <lineage>
        <taxon>Eukaryota</taxon>
        <taxon>Fungi</taxon>
        <taxon>Dikarya</taxon>
        <taxon>Basidiomycota</taxon>
        <taxon>Agaricomycotina</taxon>
        <taxon>Agaricomycetes</taxon>
        <taxon>Phallomycetidae</taxon>
        <taxon>Phallales</taxon>
        <taxon>Clathraceae</taxon>
        <taxon>Clathrus</taxon>
    </lineage>
</organism>